<evidence type="ECO:0000256" key="1">
    <source>
        <dbReference type="ARBA" id="ARBA00022729"/>
    </source>
</evidence>
<dbReference type="HOGENOM" id="CLU_055408_0_0_7"/>
<dbReference type="OrthoDB" id="9766989at2"/>
<proteinExistence type="predicted"/>
<name>T2GEI1_MEGG1</name>
<dbReference type="AlphaFoldDB" id="T2GEI1"/>
<dbReference type="Proteomes" id="UP000016587">
    <property type="component" value="Chromosome"/>
</dbReference>
<sequence>MHDLNQLIRSIAQYEDDAPRQAEGADLLLYCPCPVKLVARDRVEAIAAASRDAGVPLTVRIPMGCTSVDPYDPLFQEPDPARLPGIIASIGFGDFWKRTFTQRHLQGDLFKAVLPPRLNPLHVRAGLVDPRGRYSIYGVTPYIFLVDDRKLGDVPAPRVWADVLDPKYKGMLVMCGDGDDMADAVVMNIHKEFGMEGLQALANNAKCLLHSSEMAKVAGTNDPRAAAVFIIPAFFAASVRPTSHVRMVWPEDGACASPLYFLAKAAEHERLAPLLNFFLHDFAAIDSARWFVPMAEHDSPLPEGASLKWVGWDYVEQFDVNRLREELHPVFRTLLRERR</sequence>
<reference evidence="2 3" key="1">
    <citation type="journal article" date="2013" name="J. Bacteriol.">
        <title>Roles of HynAB and Ech, the only two hydrogenases found in the model sulfate reducer Desulfovibrio gigas.</title>
        <authorList>
            <person name="Morais-Silva F.O."/>
            <person name="Santos C.I."/>
            <person name="Rodrigues R."/>
            <person name="Pereira I.A."/>
            <person name="Rodrigues-Pousada C."/>
        </authorList>
    </citation>
    <scope>NUCLEOTIDE SEQUENCE [LARGE SCALE GENOMIC DNA]</scope>
    <source>
        <strain evidence="3">ATCC 19364 / DSM 1382 / NCIMB 9332 / VKM B-1759</strain>
    </source>
</reference>
<accession>T2GEI1</accession>
<reference evidence="3" key="2">
    <citation type="submission" date="2013-07" db="EMBL/GenBank/DDBJ databases">
        <authorList>
            <person name="Morais-Silva F.O."/>
            <person name="Rezende A.M."/>
            <person name="Pimentel C."/>
            <person name="Resende D.M."/>
            <person name="Santos C.I."/>
            <person name="Clemente C."/>
            <person name="de Oliveira L.M."/>
            <person name="da Silva S.M."/>
            <person name="Costa D.A."/>
            <person name="Varela-Raposo A."/>
            <person name="Horacio E.C.A."/>
            <person name="Matos M."/>
            <person name="Flores O."/>
            <person name="Ruiz J.C."/>
            <person name="Rodrigues-Pousada C."/>
        </authorList>
    </citation>
    <scope>NUCLEOTIDE SEQUENCE [LARGE SCALE GENOMIC DNA]</scope>
    <source>
        <strain evidence="3">ATCC 19364 / DSM 1382 / NCIMB 9332 / VKM B-1759</strain>
    </source>
</reference>
<dbReference type="RefSeq" id="WP_021761738.1">
    <property type="nucleotide sequence ID" value="NC_022444.1"/>
</dbReference>
<evidence type="ECO:0000313" key="2">
    <source>
        <dbReference type="EMBL" id="AGW14683.1"/>
    </source>
</evidence>
<evidence type="ECO:0008006" key="4">
    <source>
        <dbReference type="Google" id="ProtNLM"/>
    </source>
</evidence>
<dbReference type="KEGG" id="dgg:DGI_2958"/>
<dbReference type="PATRIC" id="fig|1121448.10.peg.2920"/>
<dbReference type="STRING" id="1121448.DGI_2958"/>
<keyword evidence="3" id="KW-1185">Reference proteome</keyword>
<evidence type="ECO:0000313" key="3">
    <source>
        <dbReference type="Proteomes" id="UP000016587"/>
    </source>
</evidence>
<dbReference type="Gene3D" id="3.40.190.10">
    <property type="entry name" value="Periplasmic binding protein-like II"/>
    <property type="match status" value="2"/>
</dbReference>
<dbReference type="Pfam" id="PF13343">
    <property type="entry name" value="SBP_bac_6"/>
    <property type="match status" value="1"/>
</dbReference>
<dbReference type="SUPFAM" id="SSF53850">
    <property type="entry name" value="Periplasmic binding protein-like II"/>
    <property type="match status" value="1"/>
</dbReference>
<gene>
    <name evidence="2" type="ORF">DGI_2958</name>
</gene>
<keyword evidence="1" id="KW-0732">Signal</keyword>
<dbReference type="PANTHER" id="PTHR30006:SF2">
    <property type="entry name" value="ABC TRANSPORTER SUBSTRATE-BINDING PROTEIN"/>
    <property type="match status" value="1"/>
</dbReference>
<dbReference type="EMBL" id="CP006585">
    <property type="protein sequence ID" value="AGW14683.1"/>
    <property type="molecule type" value="Genomic_DNA"/>
</dbReference>
<protein>
    <recommendedName>
        <fullName evidence="4">ABC transporter substrate-binding protein</fullName>
    </recommendedName>
</protein>
<dbReference type="eggNOG" id="COG1840">
    <property type="taxonomic scope" value="Bacteria"/>
</dbReference>
<organism evidence="2 3">
    <name type="scientific">Megalodesulfovibrio gigas (strain ATCC 19364 / DSM 1382 / NCIMB 9332 / VKM B-1759)</name>
    <name type="common">Desulfovibrio gigas</name>
    <dbReference type="NCBI Taxonomy" id="1121448"/>
    <lineage>
        <taxon>Bacteria</taxon>
        <taxon>Pseudomonadati</taxon>
        <taxon>Thermodesulfobacteriota</taxon>
        <taxon>Desulfovibrionia</taxon>
        <taxon>Desulfovibrionales</taxon>
        <taxon>Desulfovibrionaceae</taxon>
        <taxon>Megalodesulfovibrio</taxon>
    </lineage>
</organism>
<dbReference type="PANTHER" id="PTHR30006">
    <property type="entry name" value="THIAMINE-BINDING PERIPLASMIC PROTEIN-RELATED"/>
    <property type="match status" value="1"/>
</dbReference>